<keyword evidence="5" id="KW-1185">Reference proteome</keyword>
<evidence type="ECO:0000259" key="3">
    <source>
        <dbReference type="PROSITE" id="PS50835"/>
    </source>
</evidence>
<comment type="caution">
    <text evidence="4">The sequence shown here is derived from an EMBL/GenBank/DDBJ whole genome shotgun (WGS) entry which is preliminary data.</text>
</comment>
<feature type="transmembrane region" description="Helical" evidence="2">
    <location>
        <begin position="150"/>
        <end position="170"/>
    </location>
</feature>
<dbReference type="AlphaFoldDB" id="A0AAD8ZZ85"/>
<accession>A0AAD8ZZ85</accession>
<dbReference type="InterPro" id="IPR007110">
    <property type="entry name" value="Ig-like_dom"/>
</dbReference>
<keyword evidence="2" id="KW-0472">Membrane</keyword>
<dbReference type="SUPFAM" id="SSF48726">
    <property type="entry name" value="Immunoglobulin"/>
    <property type="match status" value="1"/>
</dbReference>
<dbReference type="InterPro" id="IPR013783">
    <property type="entry name" value="Ig-like_fold"/>
</dbReference>
<feature type="compositionally biased region" description="Polar residues" evidence="1">
    <location>
        <begin position="217"/>
        <end position="236"/>
    </location>
</feature>
<evidence type="ECO:0000256" key="1">
    <source>
        <dbReference type="SAM" id="MobiDB-lite"/>
    </source>
</evidence>
<evidence type="ECO:0000313" key="4">
    <source>
        <dbReference type="EMBL" id="KAK1805985.1"/>
    </source>
</evidence>
<dbReference type="SMART" id="SM00409">
    <property type="entry name" value="IG"/>
    <property type="match status" value="1"/>
</dbReference>
<dbReference type="Proteomes" id="UP001239994">
    <property type="component" value="Unassembled WGS sequence"/>
</dbReference>
<organism evidence="4 5">
    <name type="scientific">Electrophorus voltai</name>
    <dbReference type="NCBI Taxonomy" id="2609070"/>
    <lineage>
        <taxon>Eukaryota</taxon>
        <taxon>Metazoa</taxon>
        <taxon>Chordata</taxon>
        <taxon>Craniata</taxon>
        <taxon>Vertebrata</taxon>
        <taxon>Euteleostomi</taxon>
        <taxon>Actinopterygii</taxon>
        <taxon>Neopterygii</taxon>
        <taxon>Teleostei</taxon>
        <taxon>Ostariophysi</taxon>
        <taxon>Gymnotiformes</taxon>
        <taxon>Gymnotoidei</taxon>
        <taxon>Gymnotidae</taxon>
        <taxon>Electrophorus</taxon>
    </lineage>
</organism>
<evidence type="ECO:0000313" key="5">
    <source>
        <dbReference type="Proteomes" id="UP001239994"/>
    </source>
</evidence>
<dbReference type="EMBL" id="JAROKS010000002">
    <property type="protein sequence ID" value="KAK1805985.1"/>
    <property type="molecule type" value="Genomic_DNA"/>
</dbReference>
<dbReference type="PROSITE" id="PS50835">
    <property type="entry name" value="IG_LIKE"/>
    <property type="match status" value="1"/>
</dbReference>
<keyword evidence="2" id="KW-0812">Transmembrane</keyword>
<sequence length="236" mass="26682">MSAVLSTEIKPEVTGQFEVCLGSNTIINCSFQTSEKTLKVGWYISQKQSLPGERINTIFPNGTLNNHYQEERGSTWSFLTIKNITSNDSGWYYCKVIQDIPLLKESNSNSSYLKIIFFPTEEEENTTSSPTSCVTDSPVIVRTGSVLGKWWVWLALPLGCAVLITNLVVIRLTCCRRQEGPVYENTTKRRLQKEHSPRLSMPMDNSKISKQRHSMKSHSYTSSKINNQTTKGKTSK</sequence>
<protein>
    <recommendedName>
        <fullName evidence="3">Ig-like domain-containing protein</fullName>
    </recommendedName>
</protein>
<keyword evidence="2" id="KW-1133">Transmembrane helix</keyword>
<name>A0AAD8ZZ85_9TELE</name>
<feature type="domain" description="Ig-like" evidence="3">
    <location>
        <begin position="11"/>
        <end position="110"/>
    </location>
</feature>
<dbReference type="InterPro" id="IPR003599">
    <property type="entry name" value="Ig_sub"/>
</dbReference>
<proteinExistence type="predicted"/>
<dbReference type="InterPro" id="IPR036179">
    <property type="entry name" value="Ig-like_dom_sf"/>
</dbReference>
<dbReference type="InterPro" id="IPR013106">
    <property type="entry name" value="Ig_V-set"/>
</dbReference>
<dbReference type="Pfam" id="PF07686">
    <property type="entry name" value="V-set"/>
    <property type="match status" value="1"/>
</dbReference>
<dbReference type="Gene3D" id="2.60.40.10">
    <property type="entry name" value="Immunoglobulins"/>
    <property type="match status" value="1"/>
</dbReference>
<evidence type="ECO:0000256" key="2">
    <source>
        <dbReference type="SAM" id="Phobius"/>
    </source>
</evidence>
<gene>
    <name evidence="4" type="ORF">P4O66_013032</name>
</gene>
<reference evidence="4" key="1">
    <citation type="submission" date="2023-03" db="EMBL/GenBank/DDBJ databases">
        <title>Electrophorus voltai genome.</title>
        <authorList>
            <person name="Bian C."/>
        </authorList>
    </citation>
    <scope>NUCLEOTIDE SEQUENCE</scope>
    <source>
        <strain evidence="4">CB-2022</strain>
        <tissue evidence="4">Muscle</tissue>
    </source>
</reference>
<feature type="region of interest" description="Disordered" evidence="1">
    <location>
        <begin position="185"/>
        <end position="236"/>
    </location>
</feature>